<dbReference type="InterPro" id="IPR015942">
    <property type="entry name" value="Asp/Glu/hydantoin_racemase"/>
</dbReference>
<dbReference type="SUPFAM" id="SSF53681">
    <property type="entry name" value="Aspartate/glutamate racemase"/>
    <property type="match status" value="1"/>
</dbReference>
<dbReference type="Gene3D" id="3.40.50.1860">
    <property type="match status" value="1"/>
</dbReference>
<gene>
    <name evidence="1" type="ORF">WMO62_07815</name>
</gene>
<protein>
    <submittedName>
        <fullName evidence="1">Aspartate/glutamate racemase family protein</fullName>
    </submittedName>
</protein>
<evidence type="ECO:0000313" key="1">
    <source>
        <dbReference type="EMBL" id="MEQ2578746.1"/>
    </source>
</evidence>
<proteinExistence type="predicted"/>
<dbReference type="Pfam" id="PF01177">
    <property type="entry name" value="Asp_Glu_race"/>
    <property type="match status" value="1"/>
</dbReference>
<comment type="caution">
    <text evidence="1">The sequence shown here is derived from an EMBL/GenBank/DDBJ whole genome shotgun (WGS) entry which is preliminary data.</text>
</comment>
<dbReference type="Proteomes" id="UP001470288">
    <property type="component" value="Unassembled WGS sequence"/>
</dbReference>
<sequence length="63" mass="6963">MNEKSRKIFQKIIEKMQEKGAEGVILGCTEIGLLIHQSAVSVPVFDTTVIHAKKAVQIALTDR</sequence>
<dbReference type="InterPro" id="IPR001920">
    <property type="entry name" value="Asp/Glu_race"/>
</dbReference>
<reference evidence="1 2" key="1">
    <citation type="submission" date="2024-03" db="EMBL/GenBank/DDBJ databases">
        <title>Human intestinal bacterial collection.</title>
        <authorList>
            <person name="Pauvert C."/>
            <person name="Hitch T.C.A."/>
            <person name="Clavel T."/>
        </authorList>
    </citation>
    <scope>NUCLEOTIDE SEQUENCE [LARGE SCALE GENOMIC DNA]</scope>
    <source>
        <strain evidence="1 2">CLA-AA-H78B</strain>
    </source>
</reference>
<name>A0ABV1I0P3_9FIRM</name>
<evidence type="ECO:0000313" key="2">
    <source>
        <dbReference type="Proteomes" id="UP001470288"/>
    </source>
</evidence>
<dbReference type="RefSeq" id="WP_349144338.1">
    <property type="nucleotide sequence ID" value="NZ_JBBMFC010000011.1"/>
</dbReference>
<accession>A0ABV1I0P3</accession>
<organism evidence="1 2">
    <name type="scientific">Hominiventricola aquisgranensis</name>
    <dbReference type="NCBI Taxonomy" id="3133164"/>
    <lineage>
        <taxon>Bacteria</taxon>
        <taxon>Bacillati</taxon>
        <taxon>Bacillota</taxon>
        <taxon>Clostridia</taxon>
        <taxon>Lachnospirales</taxon>
        <taxon>Lachnospiraceae</taxon>
        <taxon>Hominiventricola</taxon>
    </lineage>
</organism>
<dbReference type="EMBL" id="JBBMFC010000011">
    <property type="protein sequence ID" value="MEQ2578746.1"/>
    <property type="molecule type" value="Genomic_DNA"/>
</dbReference>
<keyword evidence="2" id="KW-1185">Reference proteome</keyword>